<dbReference type="GO" id="GO:0030203">
    <property type="term" value="P:glycosaminoglycan metabolic process"/>
    <property type="evidence" value="ECO:0007669"/>
    <property type="project" value="TreeGrafter"/>
</dbReference>
<dbReference type="EC" id="3.2.1.52" evidence="3"/>
<dbReference type="InterPro" id="IPR012291">
    <property type="entry name" value="CBM2_carb-bd_dom_sf"/>
</dbReference>
<dbReference type="SMART" id="SM01081">
    <property type="entry name" value="CHB_HEX"/>
    <property type="match status" value="1"/>
</dbReference>
<dbReference type="STRING" id="203122.Sde_3271"/>
<dbReference type="InterPro" id="IPR017853">
    <property type="entry name" value="GH"/>
</dbReference>
<gene>
    <name evidence="11" type="primary">hexB</name>
    <name evidence="10" type="synonym">hex18B</name>
    <name evidence="10" type="ordered locus">Sde_3271</name>
</gene>
<evidence type="ECO:0000256" key="4">
    <source>
        <dbReference type="ARBA" id="ARBA00022801"/>
    </source>
</evidence>
<dbReference type="KEGG" id="sde:Sde_3271"/>
<dbReference type="InterPro" id="IPR015882">
    <property type="entry name" value="HEX_bac_N"/>
</dbReference>
<evidence type="ECO:0000256" key="6">
    <source>
        <dbReference type="ARBA" id="ARBA00030512"/>
    </source>
</evidence>
<dbReference type="GO" id="GO:0004563">
    <property type="term" value="F:beta-N-acetylhexosaminidase activity"/>
    <property type="evidence" value="ECO:0007669"/>
    <property type="project" value="UniProtKB-EC"/>
</dbReference>
<dbReference type="OrthoDB" id="9763537at2"/>
<evidence type="ECO:0000256" key="5">
    <source>
        <dbReference type="ARBA" id="ARBA00023295"/>
    </source>
</evidence>
<evidence type="ECO:0000256" key="8">
    <source>
        <dbReference type="PIRSR" id="PIRSR625705-1"/>
    </source>
</evidence>
<keyword evidence="12" id="KW-1185">Reference proteome</keyword>
<dbReference type="InterPro" id="IPR004866">
    <property type="entry name" value="CHB/HEX_N_dom"/>
</dbReference>
<dbReference type="Pfam" id="PF02838">
    <property type="entry name" value="Glyco_hydro_20b"/>
    <property type="match status" value="1"/>
</dbReference>
<dbReference type="InterPro" id="IPR015883">
    <property type="entry name" value="Glyco_hydro_20_cat"/>
</dbReference>
<dbReference type="SUPFAM" id="SSF51445">
    <property type="entry name" value="(Trans)glycosidases"/>
    <property type="match status" value="1"/>
</dbReference>
<dbReference type="GO" id="GO:0016020">
    <property type="term" value="C:membrane"/>
    <property type="evidence" value="ECO:0007669"/>
    <property type="project" value="TreeGrafter"/>
</dbReference>
<evidence type="ECO:0000313" key="11">
    <source>
        <dbReference type="EMBL" id="DAA01339.1"/>
    </source>
</evidence>
<sequence length="889" mass="98400">MALFSKYVWQVAVAGALGTVSLLGSRLYAQTADTQQWIDGIASNMQVHYQVLLNKGDGECSLPSLPPSPKSPCSIVELSLSSPDKLAANDLDGNWSIYFSQTDPIYAHPAGEFTIDHINGDLHRIRPSASYQGFNVGEVKKVQFIVAGLTLTEAKIMPNYYVVAEGQDNKQALYSEARVIESTRIRIHPETGLEERPFAGEISRQNFKLSQADKTPYADAAFIFNENKNVNKLGFVAQDEALRTIIPTPTFVMDSGKNIDISAGINLQLQGVEQDAVAPALAWLQALGLKQNPAGMPFVVSVSRASLPSRSPVGSYQLVVSPTQITIFAREPVGAFYGMQSLASVMIAGRNTLPVLTVNDSPRYPYRGMHIDVGRNFHSKQQILDVLDQMAAYKLNKLHLHLGEDEGWRLQIPSLPELTDVGGKRCHDPQENTCLLMQLGADVSGKSERDGYYTRQDYIELVKAANARHIQLIPSFDMPGHSRAVIKAMEARYRKFMAAGNKKAAEQYLLSDPNDKTQYKSIQFYSDNTINACMESPYKFLGKVIDEVKAMHSEAGQPLTVYHIGADETAGAWAQSPICQAFFANNPYGVENAKQLGAYFIERVAALLETKGIKTAGWSDGLSHTNPKNMPAKVQSYIWDVLPWGGVAEANKQANRGWDVVLSHPDALYFDFPYEPDPKEGGYYWGSRHIDTHKVFNYMPGNLPALAEVYPSPTQTGFEIAGTTPLKQGVQWAGIQGQLWSETIRSDNAVEYMIFPRLIALAERAWHAPSWEPPYNYEGATYNANSGLFSENKKSERDKAWLKFASVIGYKEFVKLDAADIHYRIPTVGAIIQDSMLHANLAYPGLGIEYKEAGKDWQPYNKPVQVKTPVLVRAKAATGDRKGRALPVE</sequence>
<accession>Q7PC48</accession>
<reference evidence="10 12" key="3">
    <citation type="journal article" date="2008" name="PLoS Genet.">
        <title>Complete genome sequence of the complex carbohydrate-degrading marine bacterium, Saccharophagus degradans strain 2-40 T.</title>
        <authorList>
            <person name="Weiner R.M."/>
            <person name="Taylor L.E.II."/>
            <person name="Henrissat B."/>
            <person name="Hauser L."/>
            <person name="Land M."/>
            <person name="Coutinho P.M."/>
            <person name="Rancurel C."/>
            <person name="Saunders E.H."/>
            <person name="Longmire A.G."/>
            <person name="Zhang H."/>
            <person name="Bayer E.A."/>
            <person name="Gilbert H.J."/>
            <person name="Larimer F."/>
            <person name="Zhulin I.B."/>
            <person name="Ekborg N.A."/>
            <person name="Lamed R."/>
            <person name="Richardson P.M."/>
            <person name="Borovok I."/>
            <person name="Hutcheson S."/>
        </authorList>
    </citation>
    <scope>NUCLEOTIDE SEQUENCE [LARGE SCALE GENOMIC DNA]</scope>
    <source>
        <strain evidence="10">2-40</strain>
        <strain evidence="12">2-40 / ATCC 43961 / DSM 17024</strain>
    </source>
</reference>
<dbReference type="SUPFAM" id="SSF49384">
    <property type="entry name" value="Carbohydrate-binding domain"/>
    <property type="match status" value="1"/>
</dbReference>
<dbReference type="RefSeq" id="WP_011469742.1">
    <property type="nucleotide sequence ID" value="NC_007912.1"/>
</dbReference>
<evidence type="ECO:0000313" key="12">
    <source>
        <dbReference type="Proteomes" id="UP000001947"/>
    </source>
</evidence>
<proteinExistence type="inferred from homology"/>
<dbReference type="AlphaFoldDB" id="Q7PC48"/>
<dbReference type="SUPFAM" id="SSF55545">
    <property type="entry name" value="beta-N-acetylhexosaminidase-like domain"/>
    <property type="match status" value="1"/>
</dbReference>
<dbReference type="PANTHER" id="PTHR22600">
    <property type="entry name" value="BETA-HEXOSAMINIDASE"/>
    <property type="match status" value="1"/>
</dbReference>
<name>Q7PC48_SACD2</name>
<dbReference type="Pfam" id="PF00728">
    <property type="entry name" value="Glyco_hydro_20"/>
    <property type="match status" value="1"/>
</dbReference>
<dbReference type="Pfam" id="PF03174">
    <property type="entry name" value="CHB_HEX_C"/>
    <property type="match status" value="1"/>
</dbReference>
<dbReference type="HOGENOM" id="CLU_007082_4_1_6"/>
<reference evidence="10" key="2">
    <citation type="submission" date="2006-03" db="EMBL/GenBank/DDBJ databases">
        <title>Complete sequence of Saccharophagus degradans 2-40.</title>
        <authorList>
            <consortium name="US DOE Joint Genome Institute"/>
            <person name="Copeland A."/>
            <person name="Lucas S."/>
            <person name="Lapidus A."/>
            <person name="Barry K."/>
            <person name="Detter J.C."/>
            <person name="Glavina del Rio T."/>
            <person name="Hammon N."/>
            <person name="Israni S."/>
            <person name="Dalin E."/>
            <person name="Tice H."/>
            <person name="Pitluck S."/>
            <person name="Saunders E.H."/>
            <person name="Brettin T."/>
            <person name="Bruce D."/>
            <person name="Han C."/>
            <person name="Tapia R."/>
            <person name="Gilna P."/>
            <person name="Schmutz J."/>
            <person name="Larimer F."/>
            <person name="Land M."/>
            <person name="Hauser L."/>
            <person name="Kyrpides N."/>
            <person name="Lykidis A."/>
            <person name="Richardson P."/>
            <person name="Weiner R."/>
        </authorList>
    </citation>
    <scope>NUCLEOTIDE SEQUENCE</scope>
    <source>
        <strain>2-40</strain>
    </source>
</reference>
<dbReference type="GO" id="GO:0030247">
    <property type="term" value="F:polysaccharide binding"/>
    <property type="evidence" value="ECO:0007669"/>
    <property type="project" value="InterPro"/>
</dbReference>
<dbReference type="Gene3D" id="3.30.379.10">
    <property type="entry name" value="Chitobiase/beta-hexosaminidase domain 2-like"/>
    <property type="match status" value="1"/>
</dbReference>
<dbReference type="SUPFAM" id="SSF81296">
    <property type="entry name" value="E set domains"/>
    <property type="match status" value="1"/>
</dbReference>
<dbReference type="InterPro" id="IPR029018">
    <property type="entry name" value="Hex-like_dom2"/>
</dbReference>
<dbReference type="EMBL" id="CP000282">
    <property type="protein sequence ID" value="ABD82526.1"/>
    <property type="molecule type" value="Genomic_DNA"/>
</dbReference>
<dbReference type="GeneID" id="98614892"/>
<dbReference type="InterPro" id="IPR025705">
    <property type="entry name" value="Beta_hexosaminidase_sua/sub"/>
</dbReference>
<dbReference type="Gene3D" id="2.60.40.290">
    <property type="match status" value="1"/>
</dbReference>
<comment type="catalytic activity">
    <reaction evidence="1">
        <text>Hydrolysis of terminal non-reducing N-acetyl-D-hexosamine residues in N-acetyl-beta-D-hexosaminides.</text>
        <dbReference type="EC" id="3.2.1.52"/>
    </reaction>
</comment>
<organism evidence="11">
    <name type="scientific">Saccharophagus degradans (strain 2-40 / ATCC 43961 / DSM 17024)</name>
    <dbReference type="NCBI Taxonomy" id="203122"/>
    <lineage>
        <taxon>Bacteria</taxon>
        <taxon>Pseudomonadati</taxon>
        <taxon>Pseudomonadota</taxon>
        <taxon>Gammaproteobacteria</taxon>
        <taxon>Cellvibrionales</taxon>
        <taxon>Cellvibrionaceae</taxon>
        <taxon>Saccharophagus</taxon>
    </lineage>
</organism>
<dbReference type="InterPro" id="IPR004867">
    <property type="entry name" value="CHB_C_dom"/>
</dbReference>
<evidence type="ECO:0000256" key="2">
    <source>
        <dbReference type="ARBA" id="ARBA00006285"/>
    </source>
</evidence>
<evidence type="ECO:0000313" key="10">
    <source>
        <dbReference type="EMBL" id="ABD82526.1"/>
    </source>
</evidence>
<dbReference type="InterPro" id="IPR014756">
    <property type="entry name" value="Ig_E-set"/>
</dbReference>
<dbReference type="CDD" id="cd02847">
    <property type="entry name" value="E_set_Chitobiase_C"/>
    <property type="match status" value="1"/>
</dbReference>
<feature type="active site" description="Proton donor" evidence="8">
    <location>
        <position position="568"/>
    </location>
</feature>
<reference evidence="11" key="1">
    <citation type="journal article" date="2003" name="J. Bacteriol.">
        <title>Genomic analysis and initial characterization of the chitinolytic system of Microbulbifer degradans strain 2-40.</title>
        <authorList>
            <person name="Howard M.B."/>
            <person name="Ekborg N.A."/>
            <person name="Taylor L.E."/>
            <person name="Weiner R.M."/>
            <person name="Hutcheson S.W."/>
        </authorList>
    </citation>
    <scope>NUCLEOTIDE SEQUENCE</scope>
    <source>
        <strain evidence="11">2-40</strain>
    </source>
</reference>
<dbReference type="PRINTS" id="PR00738">
    <property type="entry name" value="GLHYDRLASE20"/>
</dbReference>
<evidence type="ECO:0000259" key="9">
    <source>
        <dbReference type="SMART" id="SM01081"/>
    </source>
</evidence>
<evidence type="ECO:0000256" key="3">
    <source>
        <dbReference type="ARBA" id="ARBA00012663"/>
    </source>
</evidence>
<keyword evidence="5 10" id="KW-0326">Glycosidase</keyword>
<dbReference type="GO" id="GO:0005975">
    <property type="term" value="P:carbohydrate metabolic process"/>
    <property type="evidence" value="ECO:0007669"/>
    <property type="project" value="InterPro"/>
</dbReference>
<evidence type="ECO:0000256" key="1">
    <source>
        <dbReference type="ARBA" id="ARBA00001231"/>
    </source>
</evidence>
<dbReference type="InterPro" id="IPR008965">
    <property type="entry name" value="CBM2/CBM3_carb-bd_dom_sf"/>
</dbReference>
<dbReference type="EMBL" id="BK001047">
    <property type="protein sequence ID" value="DAA01339.1"/>
    <property type="molecule type" value="Genomic_DNA"/>
</dbReference>
<protein>
    <recommendedName>
        <fullName evidence="3">beta-N-acetylhexosaminidase</fullName>
        <ecNumber evidence="3">3.2.1.52</ecNumber>
    </recommendedName>
    <alternativeName>
        <fullName evidence="6">Beta-N-acetylhexosaminidase</fullName>
    </alternativeName>
    <alternativeName>
        <fullName evidence="7">N-acetyl-beta-glucosaminidase</fullName>
    </alternativeName>
</protein>
<dbReference type="CAZy" id="GH20">
    <property type="family name" value="Glycoside Hydrolase Family 20"/>
</dbReference>
<comment type="similarity">
    <text evidence="2">Belongs to the glycosyl hydrolase 20 family.</text>
</comment>
<dbReference type="eggNOG" id="COG3525">
    <property type="taxonomic scope" value="Bacteria"/>
</dbReference>
<feature type="domain" description="Chitobiase/beta-hexosaminidases N-terminal" evidence="9">
    <location>
        <begin position="43"/>
        <end position="222"/>
    </location>
</feature>
<evidence type="ECO:0000256" key="7">
    <source>
        <dbReference type="ARBA" id="ARBA00033000"/>
    </source>
</evidence>
<keyword evidence="4 10" id="KW-0378">Hydrolase</keyword>
<dbReference type="Gene3D" id="3.20.20.80">
    <property type="entry name" value="Glycosidases"/>
    <property type="match status" value="1"/>
</dbReference>
<dbReference type="Pfam" id="PF03173">
    <property type="entry name" value="CHB_HEX"/>
    <property type="match status" value="1"/>
</dbReference>
<dbReference type="PANTHER" id="PTHR22600:SF57">
    <property type="entry name" value="BETA-N-ACETYLHEXOSAMINIDASE"/>
    <property type="match status" value="1"/>
</dbReference>
<dbReference type="InterPro" id="IPR013783">
    <property type="entry name" value="Ig-like_fold"/>
</dbReference>
<dbReference type="Proteomes" id="UP000001947">
    <property type="component" value="Chromosome"/>
</dbReference>
<dbReference type="Gene3D" id="2.60.40.10">
    <property type="entry name" value="Immunoglobulins"/>
    <property type="match status" value="1"/>
</dbReference>